<dbReference type="PANTHER" id="PTHR21320">
    <property type="entry name" value="CYTOCHROME C OXIDASE ASSEMBLY PROTEIN COX11-RELATED"/>
    <property type="match status" value="1"/>
</dbReference>
<evidence type="ECO:0000256" key="3">
    <source>
        <dbReference type="ARBA" id="ARBA00022692"/>
    </source>
</evidence>
<dbReference type="GO" id="GO:0005743">
    <property type="term" value="C:mitochondrial inner membrane"/>
    <property type="evidence" value="ECO:0007669"/>
    <property type="project" value="UniProtKB-SubCell"/>
</dbReference>
<evidence type="ECO:0000256" key="1">
    <source>
        <dbReference type="ARBA" id="ARBA00004007"/>
    </source>
</evidence>
<dbReference type="EMBL" id="JAUUTY010000004">
    <property type="protein sequence ID" value="KAK1644530.1"/>
    <property type="molecule type" value="Genomic_DNA"/>
</dbReference>
<accession>A0AAD8S3K1</accession>
<evidence type="ECO:0000313" key="6">
    <source>
        <dbReference type="EMBL" id="KAK1644530.1"/>
    </source>
</evidence>
<dbReference type="Proteomes" id="UP001231189">
    <property type="component" value="Unassembled WGS sequence"/>
</dbReference>
<keyword evidence="3" id="KW-0812">Transmembrane</keyword>
<reference evidence="6" key="1">
    <citation type="submission" date="2023-07" db="EMBL/GenBank/DDBJ databases">
        <title>A chromosome-level genome assembly of Lolium multiflorum.</title>
        <authorList>
            <person name="Chen Y."/>
            <person name="Copetti D."/>
            <person name="Kolliker R."/>
            <person name="Studer B."/>
        </authorList>
    </citation>
    <scope>NUCLEOTIDE SEQUENCE</scope>
    <source>
        <strain evidence="6">02402/16</strain>
        <tissue evidence="6">Leaf</tissue>
    </source>
</reference>
<keyword evidence="4" id="KW-1133">Transmembrane helix</keyword>
<organism evidence="6 7">
    <name type="scientific">Lolium multiflorum</name>
    <name type="common">Italian ryegrass</name>
    <name type="synonym">Lolium perenne subsp. multiflorum</name>
    <dbReference type="NCBI Taxonomy" id="4521"/>
    <lineage>
        <taxon>Eukaryota</taxon>
        <taxon>Viridiplantae</taxon>
        <taxon>Streptophyta</taxon>
        <taxon>Embryophyta</taxon>
        <taxon>Tracheophyta</taxon>
        <taxon>Spermatophyta</taxon>
        <taxon>Magnoliopsida</taxon>
        <taxon>Liliopsida</taxon>
        <taxon>Poales</taxon>
        <taxon>Poaceae</taxon>
        <taxon>BOP clade</taxon>
        <taxon>Pooideae</taxon>
        <taxon>Poodae</taxon>
        <taxon>Poeae</taxon>
        <taxon>Poeae Chloroplast Group 2 (Poeae type)</taxon>
        <taxon>Loliodinae</taxon>
        <taxon>Loliinae</taxon>
        <taxon>Lolium</taxon>
    </lineage>
</organism>
<keyword evidence="7" id="KW-1185">Reference proteome</keyword>
<dbReference type="InterPro" id="IPR007533">
    <property type="entry name" value="Cyt_c_oxidase_assmbl_CtaG"/>
</dbReference>
<dbReference type="Gene3D" id="2.60.370.10">
    <property type="entry name" value="Ctag/Cox11"/>
    <property type="match status" value="1"/>
</dbReference>
<comment type="function">
    <text evidence="1">Exerts its effect at some terminal stage of cytochrome c oxidase synthesis, probably by being involved in the insertion of the copper B into subunit I.</text>
</comment>
<evidence type="ECO:0000256" key="5">
    <source>
        <dbReference type="ARBA" id="ARBA00023136"/>
    </source>
</evidence>
<dbReference type="PANTHER" id="PTHR21320:SF3">
    <property type="entry name" value="CYTOCHROME C OXIDASE ASSEMBLY PROTEIN COX11, MITOCHONDRIAL-RELATED"/>
    <property type="match status" value="1"/>
</dbReference>
<evidence type="ECO:0000256" key="4">
    <source>
        <dbReference type="ARBA" id="ARBA00022989"/>
    </source>
</evidence>
<proteinExistence type="predicted"/>
<dbReference type="Pfam" id="PF04442">
    <property type="entry name" value="CtaG_Cox11"/>
    <property type="match status" value="1"/>
</dbReference>
<dbReference type="GO" id="GO:0005507">
    <property type="term" value="F:copper ion binding"/>
    <property type="evidence" value="ECO:0007669"/>
    <property type="project" value="InterPro"/>
</dbReference>
<dbReference type="InterPro" id="IPR023471">
    <property type="entry name" value="CtaG/Cox11_dom_sf"/>
</dbReference>
<sequence>MPPLPRLLRRHIALPQARRHTPFHPWPPAADAFLSRGLTSSSAAAAAAAAGREKSSRRTLGYLLGVAAATVGCNVVVKVKPGESALAFYTAENRSSAPITGVSTYNVAPMKE</sequence>
<dbReference type="SUPFAM" id="SSF110111">
    <property type="entry name" value="Ctag/Cox11"/>
    <property type="match status" value="1"/>
</dbReference>
<evidence type="ECO:0000313" key="7">
    <source>
        <dbReference type="Proteomes" id="UP001231189"/>
    </source>
</evidence>
<protein>
    <submittedName>
        <fullName evidence="6">Uncharacterized protein</fullName>
    </submittedName>
</protein>
<keyword evidence="5" id="KW-0472">Membrane</keyword>
<name>A0AAD8S3K1_LOLMU</name>
<dbReference type="AlphaFoldDB" id="A0AAD8S3K1"/>
<comment type="caution">
    <text evidence="6">The sequence shown here is derived from an EMBL/GenBank/DDBJ whole genome shotgun (WGS) entry which is preliminary data.</text>
</comment>
<gene>
    <name evidence="6" type="ORF">QYE76_062335</name>
</gene>
<evidence type="ECO:0000256" key="2">
    <source>
        <dbReference type="ARBA" id="ARBA00004243"/>
    </source>
</evidence>
<comment type="subcellular location">
    <subcellularLocation>
        <location evidence="2">Mitochondrion inner membrane</location>
        <topology evidence="2">Single-pass membrane protein</topology>
        <orientation evidence="2">Intermembrane side</orientation>
    </subcellularLocation>
</comment>